<dbReference type="AlphaFoldDB" id="A0AAW0DWZ0"/>
<sequence>MAFYAVRMPQNVGVVGHGHKHVSGIAAGAGTEPGVVAPENASAGFTEYVPPPRAAEASEAEGAGAGLSY</sequence>
<dbReference type="Proteomes" id="UP001362999">
    <property type="component" value="Unassembled WGS sequence"/>
</dbReference>
<proteinExistence type="predicted"/>
<evidence type="ECO:0000313" key="1">
    <source>
        <dbReference type="EMBL" id="KAK7055988.1"/>
    </source>
</evidence>
<evidence type="ECO:0000313" key="2">
    <source>
        <dbReference type="Proteomes" id="UP001362999"/>
    </source>
</evidence>
<accession>A0AAW0DWZ0</accession>
<dbReference type="EMBL" id="JAWWNJ010000005">
    <property type="protein sequence ID" value="KAK7055988.1"/>
    <property type="molecule type" value="Genomic_DNA"/>
</dbReference>
<protein>
    <submittedName>
        <fullName evidence="1">Uncharacterized protein</fullName>
    </submittedName>
</protein>
<organism evidence="1 2">
    <name type="scientific">Favolaschia claudopus</name>
    <dbReference type="NCBI Taxonomy" id="2862362"/>
    <lineage>
        <taxon>Eukaryota</taxon>
        <taxon>Fungi</taxon>
        <taxon>Dikarya</taxon>
        <taxon>Basidiomycota</taxon>
        <taxon>Agaricomycotina</taxon>
        <taxon>Agaricomycetes</taxon>
        <taxon>Agaricomycetidae</taxon>
        <taxon>Agaricales</taxon>
        <taxon>Marasmiineae</taxon>
        <taxon>Mycenaceae</taxon>
        <taxon>Favolaschia</taxon>
    </lineage>
</organism>
<reference evidence="1 2" key="1">
    <citation type="journal article" date="2024" name="J Genomics">
        <title>Draft genome sequencing and assembly of Favolaschia claudopus CIRM-BRFM 2984 isolated from oak limbs.</title>
        <authorList>
            <person name="Navarro D."/>
            <person name="Drula E."/>
            <person name="Chaduli D."/>
            <person name="Cazenave R."/>
            <person name="Ahrendt S."/>
            <person name="Wang J."/>
            <person name="Lipzen A."/>
            <person name="Daum C."/>
            <person name="Barry K."/>
            <person name="Grigoriev I.V."/>
            <person name="Favel A."/>
            <person name="Rosso M.N."/>
            <person name="Martin F."/>
        </authorList>
    </citation>
    <scope>NUCLEOTIDE SEQUENCE [LARGE SCALE GENOMIC DNA]</scope>
    <source>
        <strain evidence="1 2">CIRM-BRFM 2984</strain>
    </source>
</reference>
<gene>
    <name evidence="1" type="ORF">R3P38DRAFT_2849942</name>
</gene>
<keyword evidence="2" id="KW-1185">Reference proteome</keyword>
<name>A0AAW0DWZ0_9AGAR</name>
<comment type="caution">
    <text evidence="1">The sequence shown here is derived from an EMBL/GenBank/DDBJ whole genome shotgun (WGS) entry which is preliminary data.</text>
</comment>